<dbReference type="GO" id="GO:0016763">
    <property type="term" value="F:pentosyltransferase activity"/>
    <property type="evidence" value="ECO:0007669"/>
    <property type="project" value="TreeGrafter"/>
</dbReference>
<keyword evidence="7 8" id="KW-0472">Membrane</keyword>
<dbReference type="OrthoDB" id="345761at2"/>
<dbReference type="AlphaFoldDB" id="A0A4S8S0J7"/>
<feature type="transmembrane region" description="Helical" evidence="8">
    <location>
        <begin position="261"/>
        <end position="278"/>
    </location>
</feature>
<feature type="transmembrane region" description="Helical" evidence="8">
    <location>
        <begin position="123"/>
        <end position="144"/>
    </location>
</feature>
<dbReference type="GO" id="GO:0009103">
    <property type="term" value="P:lipopolysaccharide biosynthetic process"/>
    <property type="evidence" value="ECO:0007669"/>
    <property type="project" value="UniProtKB-ARBA"/>
</dbReference>
<name>A0A4S8S0J7_9FLAO</name>
<evidence type="ECO:0000256" key="1">
    <source>
        <dbReference type="ARBA" id="ARBA00004651"/>
    </source>
</evidence>
<evidence type="ECO:0000256" key="6">
    <source>
        <dbReference type="ARBA" id="ARBA00022989"/>
    </source>
</evidence>
<keyword evidence="3" id="KW-0328">Glycosyltransferase</keyword>
<dbReference type="Proteomes" id="UP000310406">
    <property type="component" value="Unassembled WGS sequence"/>
</dbReference>
<evidence type="ECO:0000256" key="5">
    <source>
        <dbReference type="ARBA" id="ARBA00022692"/>
    </source>
</evidence>
<dbReference type="GO" id="GO:0005886">
    <property type="term" value="C:plasma membrane"/>
    <property type="evidence" value="ECO:0007669"/>
    <property type="project" value="UniProtKB-SubCell"/>
</dbReference>
<feature type="domain" description="Glycosyltransferase RgtA/B/C/D-like" evidence="9">
    <location>
        <begin position="73"/>
        <end position="222"/>
    </location>
</feature>
<feature type="transmembrane region" description="Helical" evidence="8">
    <location>
        <begin position="314"/>
        <end position="334"/>
    </location>
</feature>
<evidence type="ECO:0000256" key="3">
    <source>
        <dbReference type="ARBA" id="ARBA00022676"/>
    </source>
</evidence>
<feature type="transmembrane region" description="Helical" evidence="8">
    <location>
        <begin position="21"/>
        <end position="41"/>
    </location>
</feature>
<dbReference type="Pfam" id="PF13231">
    <property type="entry name" value="PMT_2"/>
    <property type="match status" value="1"/>
</dbReference>
<evidence type="ECO:0000313" key="11">
    <source>
        <dbReference type="Proteomes" id="UP000310406"/>
    </source>
</evidence>
<accession>A0A4S8S0J7</accession>
<proteinExistence type="predicted"/>
<reference evidence="10 11" key="1">
    <citation type="submission" date="2019-03" db="EMBL/GenBank/DDBJ databases">
        <title>Muricauda SCR12 sp.nov, a marine bacterium isolated from Pacific Ocean:the Okinawa trough.</title>
        <authorList>
            <person name="Liu L."/>
        </authorList>
    </citation>
    <scope>NUCLEOTIDE SEQUENCE [LARGE SCALE GENOMIC DNA]</scope>
    <source>
        <strain evidence="10 11">SCR12</strain>
    </source>
</reference>
<evidence type="ECO:0000259" key="9">
    <source>
        <dbReference type="Pfam" id="PF13231"/>
    </source>
</evidence>
<dbReference type="PANTHER" id="PTHR33908">
    <property type="entry name" value="MANNOSYLTRANSFERASE YKCB-RELATED"/>
    <property type="match status" value="1"/>
</dbReference>
<comment type="subcellular location">
    <subcellularLocation>
        <location evidence="1">Cell membrane</location>
        <topology evidence="1">Multi-pass membrane protein</topology>
    </subcellularLocation>
</comment>
<feature type="transmembrane region" description="Helical" evidence="8">
    <location>
        <begin position="211"/>
        <end position="234"/>
    </location>
</feature>
<evidence type="ECO:0000256" key="4">
    <source>
        <dbReference type="ARBA" id="ARBA00022679"/>
    </source>
</evidence>
<keyword evidence="6 8" id="KW-1133">Transmembrane helix</keyword>
<evidence type="ECO:0000256" key="7">
    <source>
        <dbReference type="ARBA" id="ARBA00023136"/>
    </source>
</evidence>
<dbReference type="PANTHER" id="PTHR33908:SF11">
    <property type="entry name" value="MEMBRANE PROTEIN"/>
    <property type="match status" value="1"/>
</dbReference>
<gene>
    <name evidence="10" type="ORF">EZV76_04155</name>
</gene>
<sequence length="497" mass="57078">MGAVLKKLISLSSSNYKNLDWKTVLLILFLVAFFIRFPFFFRDYVDRDESTFIIMAQSWVNGHLPYTKLWDLKPPITFLFFAVIIKIFGKSFIAIRLFGTLLVALTALFTYGMTTKIASKKVAFWVALFCVFFQSLFGSLQGVMSEHICTFFFTVGAYLLLTKDHGKWYFLTGLFFGLSIMSKLNMAYPVLGLGIYFLWEGFTHKRLKANLKNLTLMGLGVIGTIALTALPYYFEGKTQIWWQSIFEAPLAYSDSQFHSPLKSLPFILASTLFFYFAYRKELVNFKSKPIQILLIIFSGVMLSFVQAGKVNGHYLIQVYPFILVLFGIAISKFVPHKKVFKPLVAVLLLLIPMEAYLEYVNIAKNKIEKGSFFNGEGIDVPSYIEANSLEIKNIFFTEYHIGYWVLGVDPPTTAATHPSNITRDVLYPYMENPRKTGIEELQYIMEVLKPKTLVARKGKKIFDKKLVRYNTYIDAYLAKNYTLLATVDRGLIYQRLE</sequence>
<keyword evidence="11" id="KW-1185">Reference proteome</keyword>
<keyword evidence="4 10" id="KW-0808">Transferase</keyword>
<organism evidence="10 11">
    <name type="scientific">Flagellimonas alvinocaridis</name>
    <dbReference type="NCBI Taxonomy" id="2530200"/>
    <lineage>
        <taxon>Bacteria</taxon>
        <taxon>Pseudomonadati</taxon>
        <taxon>Bacteroidota</taxon>
        <taxon>Flavobacteriia</taxon>
        <taxon>Flavobacteriales</taxon>
        <taxon>Flavobacteriaceae</taxon>
        <taxon>Flagellimonas</taxon>
    </lineage>
</organism>
<protein>
    <submittedName>
        <fullName evidence="10">Phospholipid carrier-dependent glycosyltransferase</fullName>
    </submittedName>
</protein>
<dbReference type="InterPro" id="IPR038731">
    <property type="entry name" value="RgtA/B/C-like"/>
</dbReference>
<keyword evidence="2" id="KW-1003">Cell membrane</keyword>
<comment type="caution">
    <text evidence="10">The sequence shown here is derived from an EMBL/GenBank/DDBJ whole genome shotgun (WGS) entry which is preliminary data.</text>
</comment>
<feature type="transmembrane region" description="Helical" evidence="8">
    <location>
        <begin position="78"/>
        <end position="111"/>
    </location>
</feature>
<evidence type="ECO:0000256" key="2">
    <source>
        <dbReference type="ARBA" id="ARBA00022475"/>
    </source>
</evidence>
<dbReference type="EMBL" id="SNTZ01000001">
    <property type="protein sequence ID" value="THV61529.1"/>
    <property type="molecule type" value="Genomic_DNA"/>
</dbReference>
<evidence type="ECO:0000256" key="8">
    <source>
        <dbReference type="SAM" id="Phobius"/>
    </source>
</evidence>
<keyword evidence="5 8" id="KW-0812">Transmembrane</keyword>
<feature type="transmembrane region" description="Helical" evidence="8">
    <location>
        <begin position="168"/>
        <end position="199"/>
    </location>
</feature>
<dbReference type="InterPro" id="IPR050297">
    <property type="entry name" value="LipidA_mod_glycosyltrf_83"/>
</dbReference>
<feature type="transmembrane region" description="Helical" evidence="8">
    <location>
        <begin position="290"/>
        <end position="308"/>
    </location>
</feature>
<evidence type="ECO:0000313" key="10">
    <source>
        <dbReference type="EMBL" id="THV61529.1"/>
    </source>
</evidence>